<proteinExistence type="predicted"/>
<feature type="region of interest" description="Disordered" evidence="1">
    <location>
        <begin position="553"/>
        <end position="574"/>
    </location>
</feature>
<dbReference type="RefSeq" id="WP_062710072.1">
    <property type="nucleotide sequence ID" value="NZ_CAWRCI010000021.1"/>
</dbReference>
<feature type="compositionally biased region" description="Basic and acidic residues" evidence="1">
    <location>
        <begin position="390"/>
        <end position="399"/>
    </location>
</feature>
<dbReference type="Proteomes" id="UP000073601">
    <property type="component" value="Unassembled WGS sequence"/>
</dbReference>
<feature type="compositionally biased region" description="Basic residues" evidence="1">
    <location>
        <begin position="554"/>
        <end position="570"/>
    </location>
</feature>
<evidence type="ECO:0000256" key="1">
    <source>
        <dbReference type="SAM" id="MobiDB-lite"/>
    </source>
</evidence>
<feature type="region of interest" description="Disordered" evidence="1">
    <location>
        <begin position="382"/>
        <end position="409"/>
    </location>
</feature>
<dbReference type="InterPro" id="IPR056906">
    <property type="entry name" value="ORF2/G2P_dom"/>
</dbReference>
<sequence length="767" mass="87423">MTSRFFTPQEIRQFTNAGPEKIGSAEFFLDDHSNDEALKRAIGYREPYMPPELAPQGSREAAGGNSLVQWRKSPTREQIYARNQLLHAEKADLAAKPEKDRIRAKRERIRKWAALARTPKLGENAKLIPPFAVAACAPITLDWQKNPVKCLQAHGFVVNAPVIAKLQHREWSNEWRIRVTAQSRPSEAPPTQAGDRLTKHLTQSSVSKIITSGAYVQVLRGGFTTFTTLTFSQEQRERVLTPKPQSKNRTKPGIFGAIVVMKPQGREPLRLKAEGAFTWLDDMGKEGDLAAVNPEEIKQVGEDDSGSPLFDIGAPSIRACGPYSKVRAFTPDSTVGKEVSHFIDLAQKAYQRGWIPNYMPRRTKPHQAKEKQAGEKCGRHIAAGPFTPIRKGDQKDKIKQNPRWKNSNGKWKQTAVPLDYIWVAEMPANEDGEPNPHVHLLMRWEVPGTHFHAWAGRLEKMWGNGFAKLERIKHAKAGANYIVKAVGYTAKGGKENQGLIRGNRYSISQSARAEGFEDIMSWQADNMAAIIAECEEKLARTNAHHDGAASRAQMKLKKQKKIHQITKKSKKFTEEEREKRLSEIKVKMATLDEEILAAQQAKRERGVFASGHWQITFTGSNATHNLDNFLGWAVNNRHWQANARNDYIKQELEQAKEEAIINMRLEYSAIESAKNPSDSEIQKLEYLYKKLESVQQEIDYQRRLRIQLANNLRQQRAYWRKHTMTKTEQRTSTEWWASFLNRYEPPEQSCMNQLLTDMHSEDLRMRA</sequence>
<accession>A0A128F8R1</accession>
<gene>
    <name evidence="3" type="ORF">GMA8713_02506</name>
</gene>
<protein>
    <recommendedName>
        <fullName evidence="2">Replication-associated protein ORF2/G2P domain-containing protein</fullName>
    </recommendedName>
</protein>
<evidence type="ECO:0000259" key="2">
    <source>
        <dbReference type="Pfam" id="PF23343"/>
    </source>
</evidence>
<name>A0A128F8R1_9GAMM</name>
<feature type="domain" description="Replication-associated protein ORF2/G2P" evidence="2">
    <location>
        <begin position="404"/>
        <end position="484"/>
    </location>
</feature>
<dbReference type="EMBL" id="FIZY01000021">
    <property type="protein sequence ID" value="CZF83162.1"/>
    <property type="molecule type" value="Genomic_DNA"/>
</dbReference>
<dbReference type="OrthoDB" id="5906096at2"/>
<evidence type="ECO:0000313" key="4">
    <source>
        <dbReference type="Proteomes" id="UP000073601"/>
    </source>
</evidence>
<organism evidence="3 4">
    <name type="scientific">Grimontia marina</name>
    <dbReference type="NCBI Taxonomy" id="646534"/>
    <lineage>
        <taxon>Bacteria</taxon>
        <taxon>Pseudomonadati</taxon>
        <taxon>Pseudomonadota</taxon>
        <taxon>Gammaproteobacteria</taxon>
        <taxon>Vibrionales</taxon>
        <taxon>Vibrionaceae</taxon>
        <taxon>Grimontia</taxon>
    </lineage>
</organism>
<reference evidence="4" key="1">
    <citation type="submission" date="2016-02" db="EMBL/GenBank/DDBJ databases">
        <authorList>
            <person name="Rodrigo-Torres Lidia"/>
            <person name="Arahal R.David."/>
        </authorList>
    </citation>
    <scope>NUCLEOTIDE SEQUENCE [LARGE SCALE GENOMIC DNA]</scope>
    <source>
        <strain evidence="4">CECT 8713</strain>
    </source>
</reference>
<dbReference type="Pfam" id="PF23343">
    <property type="entry name" value="REP_ORF2-G2P"/>
    <property type="match status" value="1"/>
</dbReference>
<evidence type="ECO:0000313" key="3">
    <source>
        <dbReference type="EMBL" id="CZF83162.1"/>
    </source>
</evidence>
<dbReference type="AlphaFoldDB" id="A0A128F8R1"/>
<keyword evidence="4" id="KW-1185">Reference proteome</keyword>